<keyword evidence="3" id="KW-1185">Reference proteome</keyword>
<organism evidence="2 3">
    <name type="scientific">Gryllus longicercus</name>
    <dbReference type="NCBI Taxonomy" id="2509291"/>
    <lineage>
        <taxon>Eukaryota</taxon>
        <taxon>Metazoa</taxon>
        <taxon>Ecdysozoa</taxon>
        <taxon>Arthropoda</taxon>
        <taxon>Hexapoda</taxon>
        <taxon>Insecta</taxon>
        <taxon>Pterygota</taxon>
        <taxon>Neoptera</taxon>
        <taxon>Polyneoptera</taxon>
        <taxon>Orthoptera</taxon>
        <taxon>Ensifera</taxon>
        <taxon>Gryllidea</taxon>
        <taxon>Grylloidea</taxon>
        <taxon>Gryllidae</taxon>
        <taxon>Gryllinae</taxon>
        <taxon>Gryllus</taxon>
    </lineage>
</organism>
<evidence type="ECO:0000313" key="3">
    <source>
        <dbReference type="Proteomes" id="UP001378592"/>
    </source>
</evidence>
<evidence type="ECO:0000313" key="2">
    <source>
        <dbReference type="EMBL" id="KAK7863882.1"/>
    </source>
</evidence>
<protein>
    <recommendedName>
        <fullName evidence="4">Centriolar coiled-coil protein of 110 kDa</fullName>
    </recommendedName>
</protein>
<feature type="compositionally biased region" description="Basic and acidic residues" evidence="1">
    <location>
        <begin position="611"/>
        <end position="624"/>
    </location>
</feature>
<reference evidence="2 3" key="1">
    <citation type="submission" date="2024-03" db="EMBL/GenBank/DDBJ databases">
        <title>The genome assembly and annotation of the cricket Gryllus longicercus Weissman &amp; Gray.</title>
        <authorList>
            <person name="Szrajer S."/>
            <person name="Gray D."/>
            <person name="Ylla G."/>
        </authorList>
    </citation>
    <scope>NUCLEOTIDE SEQUENCE [LARGE SCALE GENOMIC DNA]</scope>
    <source>
        <strain evidence="2">DAG 2021-001</strain>
        <tissue evidence="2">Whole body minus gut</tissue>
    </source>
</reference>
<feature type="region of interest" description="Disordered" evidence="1">
    <location>
        <begin position="1098"/>
        <end position="1189"/>
    </location>
</feature>
<dbReference type="EMBL" id="JAZDUA010000217">
    <property type="protein sequence ID" value="KAK7863882.1"/>
    <property type="molecule type" value="Genomic_DNA"/>
</dbReference>
<feature type="region of interest" description="Disordered" evidence="1">
    <location>
        <begin position="587"/>
        <end position="624"/>
    </location>
</feature>
<proteinExistence type="predicted"/>
<dbReference type="GO" id="GO:0005814">
    <property type="term" value="C:centriole"/>
    <property type="evidence" value="ECO:0007669"/>
    <property type="project" value="InterPro"/>
</dbReference>
<sequence length="1189" mass="132963">MNDLISEEIVQEMLEKVPKTTSRYVSCIRLDGSPILPPLIDDKYRGELTHYRNLAILVEKKISDRKKLKDNRHSVDSGVMIGVSNGEPSWLRPCSLQPDRKELMTPSSFDSDKNKSSCGTHCVQRSNSSDDTCSKNFICDHDVWRYISNCDEHFCTAWFDNQNEELLSNFDPELIANSGNHNFPEKITSSCNINAVPHDEFYTKEGNNISNKSRNSVNTASDEVNRLSVYYAEYHKGIDEQSSRPKNTDLNEKHEKNVCEMFNSYNCERVSQIPGGNCNVFDSQIITESDYLNRCASDETSTNCVDDGSESALNGESEISGYEQYFVNYSAMSDRFTNLNCSFKSNVSKDLSSRENDSCNTNKSKREPKSSLGTSLNKADVVNQESLRAEVKIDSTDEHCPLLKHISGNKLSSIKISCSSISLPEYPSGLPTHVLEKQKPEKPYNPKYYGGCNSVDTENSKETLCPNMPENIPRKWLCENVTNTVSDDSCEELSKNTAEGSSPFLETSLACQKHNLDVPLSESVSISEVDFHTSSVATIAPDTSEEANELPKHSSVEKDDELTPPKLVRQNSYTLITPSPVLLAHAKANEKQEEKTSSEDDNHNNQIQTNKNEEHDKAKGDWNSKNEVKNVYIAPSEKSQILAQNIKNSDAAQAKGNCSQRIKNISLPGSCVSSPVKVNLFHSSLDNLPIVTVRRFQELIDSQSIQNQPCESSKTNIFTAEGNSSGKNTLNTRSSSLDLEKLNEPAADSRLKCRSKSDLQDSKCKQSTIINSPCTEGSGKSKKDVEILFREMSFDPSPSSVSHQLDVNYISTPRSNQGNQTNLDNISPGFSLGTSDNQISDNISEKEVIPMCNTLPLNDSTVQQIFLQLQNQHSLLMAQLLDRQKKEQEALANTFLNQQRQILQEMRLIPTPPMHEQSPSANSDTGTSSIEKKSPSAPQEIHTFGSVSVGSHLSSPLEMPLPSGNSDQSRYSSNGEHSETTQHCPRELEFTKPSPVSPKAKPRVTEEQINAATAINAAARGYLVRRLLKTEHVQEIINTISESVQCALQLQRECPVDITPSDVELHRRLIQQLTAACYSLHDTFFALTIQEKMTIIANDRERRRNPASRPVSARTSISAATQKYIQRKQQQNRQSERPATNTRRSWWRHKARACSAGPYEQSSSSYAKQPFVTSKQQQSNNRATRRPWR</sequence>
<name>A0AAN9VMR5_9ORTH</name>
<feature type="region of interest" description="Disordered" evidence="1">
    <location>
        <begin position="349"/>
        <end position="376"/>
    </location>
</feature>
<feature type="compositionally biased region" description="Basic and acidic residues" evidence="1">
    <location>
        <begin position="549"/>
        <end position="563"/>
    </location>
</feature>
<evidence type="ECO:0000256" key="1">
    <source>
        <dbReference type="SAM" id="MobiDB-lite"/>
    </source>
</evidence>
<feature type="region of interest" description="Disordered" evidence="1">
    <location>
        <begin position="719"/>
        <end position="740"/>
    </location>
</feature>
<feature type="compositionally biased region" description="Polar residues" evidence="1">
    <location>
        <begin position="1113"/>
        <end position="1144"/>
    </location>
</feature>
<dbReference type="GO" id="GO:0007099">
    <property type="term" value="P:centriole replication"/>
    <property type="evidence" value="ECO:0007669"/>
    <property type="project" value="InterPro"/>
</dbReference>
<evidence type="ECO:0008006" key="4">
    <source>
        <dbReference type="Google" id="ProtNLM"/>
    </source>
</evidence>
<dbReference type="PANTHER" id="PTHR13594:SF1">
    <property type="entry name" value="CENTRIOLAR COILED-COIL PROTEIN OF 110 KDA"/>
    <property type="match status" value="1"/>
</dbReference>
<feature type="compositionally biased region" description="Polar residues" evidence="1">
    <location>
        <begin position="945"/>
        <end position="954"/>
    </location>
</feature>
<dbReference type="AlphaFoldDB" id="A0AAN9VMR5"/>
<dbReference type="InterPro" id="IPR033207">
    <property type="entry name" value="CCP110"/>
</dbReference>
<feature type="compositionally biased region" description="Basic and acidic residues" evidence="1">
    <location>
        <begin position="587"/>
        <end position="603"/>
    </location>
</feature>
<feature type="compositionally biased region" description="Basic and acidic residues" evidence="1">
    <location>
        <begin position="976"/>
        <end position="990"/>
    </location>
</feature>
<dbReference type="GO" id="GO:0032053">
    <property type="term" value="P:ciliary basal body organization"/>
    <property type="evidence" value="ECO:0007669"/>
    <property type="project" value="TreeGrafter"/>
</dbReference>
<gene>
    <name evidence="2" type="ORF">R5R35_007215</name>
</gene>
<dbReference type="Proteomes" id="UP001378592">
    <property type="component" value="Unassembled WGS sequence"/>
</dbReference>
<comment type="caution">
    <text evidence="2">The sequence shown here is derived from an EMBL/GenBank/DDBJ whole genome shotgun (WGS) entry which is preliminary data.</text>
</comment>
<dbReference type="PANTHER" id="PTHR13594">
    <property type="entry name" value="CENTRIOLAR COILED-COIL PROTEIN OF 110 KDA"/>
    <property type="match status" value="1"/>
</dbReference>
<feature type="compositionally biased region" description="Polar residues" evidence="1">
    <location>
        <begin position="963"/>
        <end position="975"/>
    </location>
</feature>
<dbReference type="GO" id="GO:1903723">
    <property type="term" value="P:negative regulation of centriole elongation"/>
    <property type="evidence" value="ECO:0007669"/>
    <property type="project" value="TreeGrafter"/>
</dbReference>
<dbReference type="Pfam" id="PF16025">
    <property type="entry name" value="CaM_bind"/>
    <property type="match status" value="1"/>
</dbReference>
<dbReference type="PROSITE" id="PS50096">
    <property type="entry name" value="IQ"/>
    <property type="match status" value="1"/>
</dbReference>
<dbReference type="GO" id="GO:0032465">
    <property type="term" value="P:regulation of cytokinesis"/>
    <property type="evidence" value="ECO:0007669"/>
    <property type="project" value="InterPro"/>
</dbReference>
<feature type="region of interest" description="Disordered" evidence="1">
    <location>
        <begin position="537"/>
        <end position="573"/>
    </location>
</feature>
<feature type="region of interest" description="Disordered" evidence="1">
    <location>
        <begin position="911"/>
        <end position="1002"/>
    </location>
</feature>
<accession>A0AAN9VMR5</accession>
<feature type="compositionally biased region" description="Polar residues" evidence="1">
    <location>
        <begin position="719"/>
        <end position="737"/>
    </location>
</feature>
<feature type="compositionally biased region" description="Polar residues" evidence="1">
    <location>
        <begin position="1160"/>
        <end position="1182"/>
    </location>
</feature>
<feature type="compositionally biased region" description="Polar residues" evidence="1">
    <location>
        <begin position="917"/>
        <end position="929"/>
    </location>
</feature>